<gene>
    <name evidence="1" type="ORF">HMPREF0198_2165</name>
</gene>
<name>C8NCD7_CARH6</name>
<proteinExistence type="predicted"/>
<evidence type="ECO:0000313" key="1">
    <source>
        <dbReference type="EMBL" id="EEV87771.1"/>
    </source>
</evidence>
<dbReference type="Proteomes" id="UP000004870">
    <property type="component" value="Unassembled WGS sequence"/>
</dbReference>
<accession>C8NCD7</accession>
<dbReference type="AlphaFoldDB" id="C8NCD7"/>
<dbReference type="GeneID" id="84789948"/>
<dbReference type="HOGENOM" id="CLU_2913926_0_0_6"/>
<reference evidence="1 2" key="1">
    <citation type="submission" date="2009-08" db="EMBL/GenBank/DDBJ databases">
        <authorList>
            <person name="Qin X."/>
            <person name="Bachman B."/>
            <person name="Battles P."/>
            <person name="Bell A."/>
            <person name="Bess C."/>
            <person name="Bickham C."/>
            <person name="Chaboub L."/>
            <person name="Chen D."/>
            <person name="Coyle M."/>
            <person name="Deiros D.R."/>
            <person name="Dinh H."/>
            <person name="Forbes L."/>
            <person name="Fowler G."/>
            <person name="Francisco L."/>
            <person name="Fu Q."/>
            <person name="Gubbala S."/>
            <person name="Hale W."/>
            <person name="Han Y."/>
            <person name="Hemphill L."/>
            <person name="Highlander S.K."/>
            <person name="Hirani K."/>
            <person name="Hogues M."/>
            <person name="Jackson L."/>
            <person name="Jakkamsetti A."/>
            <person name="Javaid M."/>
            <person name="Jiang H."/>
            <person name="Korchina V."/>
            <person name="Kovar C."/>
            <person name="Lara F."/>
            <person name="Lee S."/>
            <person name="Mata R."/>
            <person name="Mathew T."/>
            <person name="Moen C."/>
            <person name="Morales K."/>
            <person name="Munidasa M."/>
            <person name="Nazareth L."/>
            <person name="Ngo R."/>
            <person name="Nguyen L."/>
            <person name="Okwuonu G."/>
            <person name="Ongeri F."/>
            <person name="Patil S."/>
            <person name="Petrosino J."/>
            <person name="Pham C."/>
            <person name="Pham P."/>
            <person name="Pu L.-L."/>
            <person name="Puazo M."/>
            <person name="Raj R."/>
            <person name="Reid J."/>
            <person name="Rouhana J."/>
            <person name="Saada N."/>
            <person name="Shang Y."/>
            <person name="Simmons D."/>
            <person name="Thornton R."/>
            <person name="Warren J."/>
            <person name="Weissenberger G."/>
            <person name="Zhang J."/>
            <person name="Zhang L."/>
            <person name="Zhou C."/>
            <person name="Zhu D."/>
            <person name="Muzny D."/>
            <person name="Worley K."/>
            <person name="Gibbs R."/>
        </authorList>
    </citation>
    <scope>NUCLEOTIDE SEQUENCE [LARGE SCALE GENOMIC DNA]</scope>
    <source>
        <strain evidence="2">ATCC 15826 / DSM 8339 / NCTC 10426 / 6573</strain>
    </source>
</reference>
<evidence type="ECO:0000313" key="2">
    <source>
        <dbReference type="Proteomes" id="UP000004870"/>
    </source>
</evidence>
<organism evidence="1 2">
    <name type="scientific">Cardiobacterium hominis (strain ATCC 15826 / DSM 8339 / NCTC 10426 / 6573)</name>
    <dbReference type="NCBI Taxonomy" id="638300"/>
    <lineage>
        <taxon>Bacteria</taxon>
        <taxon>Pseudomonadati</taxon>
        <taxon>Pseudomonadota</taxon>
        <taxon>Gammaproteobacteria</taxon>
        <taxon>Cardiobacteriales</taxon>
        <taxon>Cardiobacteriaceae</taxon>
        <taxon>Cardiobacterium</taxon>
    </lineage>
</organism>
<comment type="caution">
    <text evidence="1">The sequence shown here is derived from an EMBL/GenBank/DDBJ whole genome shotgun (WGS) entry which is preliminary data.</text>
</comment>
<dbReference type="EMBL" id="ACKY01000114">
    <property type="protein sequence ID" value="EEV87771.1"/>
    <property type="molecule type" value="Genomic_DNA"/>
</dbReference>
<protein>
    <submittedName>
        <fullName evidence="1">Uncharacterized protein</fullName>
    </submittedName>
</protein>
<keyword evidence="2" id="KW-1185">Reference proteome</keyword>
<sequence length="61" mass="6875">MSNNLLMVTMRKWVEVSLVLAKVMEQEGIELLAPKLHLANGKEIRLSLEIVDKTEVQEKGA</sequence>
<dbReference type="RefSeq" id="WP_004142411.1">
    <property type="nucleotide sequence ID" value="NZ_GG694027.1"/>
</dbReference>